<dbReference type="SUPFAM" id="SSF50022">
    <property type="entry name" value="ISP domain"/>
    <property type="match status" value="1"/>
</dbReference>
<dbReference type="Pfam" id="PF07992">
    <property type="entry name" value="Pyr_redox_2"/>
    <property type="match status" value="1"/>
</dbReference>
<evidence type="ECO:0000256" key="9">
    <source>
        <dbReference type="ARBA" id="ARBA00023014"/>
    </source>
</evidence>
<dbReference type="Gene3D" id="2.102.10.10">
    <property type="entry name" value="Rieske [2Fe-2S] iron-sulphur domain"/>
    <property type="match status" value="1"/>
</dbReference>
<dbReference type="PANTHER" id="PTHR43557">
    <property type="entry name" value="APOPTOSIS-INDUCING FACTOR 1"/>
    <property type="match status" value="1"/>
</dbReference>
<sequence>MAQEYKLIGLASLADVKSFDKIECEVDGVQDGKVLVVKYDGQVHALSPRCTHYGAPLKLGVVVPDGRITCPWHGACFNISTGDVEDAPALNALQKFDIFERDNAVYIRGTEADIKFGQRNPVTKCSVSNAEEKVVIVGGGSGTIGAVQALRELKYPGSITIISKEPEIVIDRTKLSKALIADPAKILWRPREWFTEAGIDIVNDEVTSVDFAGKSVKTASGSTIPYSNLVLATGGLPRTLPLPGFRNNELGNIFTLRYVSDVQAILAAADGSKKNIVVIGSSFIGMEVGNALAGKDHAVTIVGMESAPMERVLGAQVGSALQTNLEKNGVSFKLSAGVEKATSSDSNPSTVGAVHLKDGTVLPADLVVLGVGVRPATDYLRDNSAITLLKDGSLETDVHFAVPGLDGVFAIGDIATYPYNGPGGDGKPVRIEHWNVAQNMGRGVARAIVHARRSPLASLPAKSFIPVFWSAVGAQMRYCGNTIHGFDDLVIKGQLGEAKFVGYYTKGETVVAVVTMGMDPVMAKAAELMRRGHMPGKKAIMDGIDLLAVNV</sequence>
<keyword evidence="4" id="KW-0001">2Fe-2S</keyword>
<name>A0A1Q5ULD9_9EURO</name>
<evidence type="ECO:0000256" key="7">
    <source>
        <dbReference type="ARBA" id="ARBA00023002"/>
    </source>
</evidence>
<keyword evidence="3" id="KW-0285">Flavoprotein</keyword>
<evidence type="ECO:0000256" key="6">
    <source>
        <dbReference type="ARBA" id="ARBA00022827"/>
    </source>
</evidence>
<organism evidence="11 12">
    <name type="scientific">Penicillium subrubescens</name>
    <dbReference type="NCBI Taxonomy" id="1316194"/>
    <lineage>
        <taxon>Eukaryota</taxon>
        <taxon>Fungi</taxon>
        <taxon>Dikarya</taxon>
        <taxon>Ascomycota</taxon>
        <taxon>Pezizomycotina</taxon>
        <taxon>Eurotiomycetes</taxon>
        <taxon>Eurotiomycetidae</taxon>
        <taxon>Eurotiales</taxon>
        <taxon>Aspergillaceae</taxon>
        <taxon>Penicillium</taxon>
    </lineage>
</organism>
<dbReference type="PROSITE" id="PS51296">
    <property type="entry name" value="RIESKE"/>
    <property type="match status" value="1"/>
</dbReference>
<feature type="domain" description="Rieske" evidence="10">
    <location>
        <begin position="8"/>
        <end position="107"/>
    </location>
</feature>
<keyword evidence="8" id="KW-0408">Iron</keyword>
<dbReference type="InterPro" id="IPR050446">
    <property type="entry name" value="FAD-oxidoreductase/Apoptosis"/>
</dbReference>
<keyword evidence="7" id="KW-0560">Oxidoreductase</keyword>
<dbReference type="Gene3D" id="3.30.390.30">
    <property type="match status" value="1"/>
</dbReference>
<keyword evidence="6" id="KW-0274">FAD</keyword>
<proteinExistence type="inferred from homology"/>
<dbReference type="GO" id="GO:0016651">
    <property type="term" value="F:oxidoreductase activity, acting on NAD(P)H"/>
    <property type="evidence" value="ECO:0007669"/>
    <property type="project" value="TreeGrafter"/>
</dbReference>
<evidence type="ECO:0000256" key="4">
    <source>
        <dbReference type="ARBA" id="ARBA00022714"/>
    </source>
</evidence>
<keyword evidence="5" id="KW-0479">Metal-binding</keyword>
<dbReference type="PRINTS" id="PR00411">
    <property type="entry name" value="PNDRDTASEI"/>
</dbReference>
<dbReference type="InterPro" id="IPR036922">
    <property type="entry name" value="Rieske_2Fe-2S_sf"/>
</dbReference>
<gene>
    <name evidence="11" type="ORF">PENSUB_1000</name>
</gene>
<dbReference type="Gene3D" id="3.50.50.60">
    <property type="entry name" value="FAD/NAD(P)-binding domain"/>
    <property type="match status" value="2"/>
</dbReference>
<dbReference type="Pfam" id="PF14759">
    <property type="entry name" value="Reductase_C"/>
    <property type="match status" value="1"/>
</dbReference>
<dbReference type="InterPro" id="IPR017941">
    <property type="entry name" value="Rieske_2Fe-2S"/>
</dbReference>
<evidence type="ECO:0000256" key="3">
    <source>
        <dbReference type="ARBA" id="ARBA00022630"/>
    </source>
</evidence>
<dbReference type="EMBL" id="MNBE01000136">
    <property type="protein sequence ID" value="OKP13269.1"/>
    <property type="molecule type" value="Genomic_DNA"/>
</dbReference>
<dbReference type="AlphaFoldDB" id="A0A1Q5ULD9"/>
<dbReference type="OrthoDB" id="6029at2759"/>
<dbReference type="InterPro" id="IPR028202">
    <property type="entry name" value="Reductase_C"/>
</dbReference>
<dbReference type="GO" id="GO:0005737">
    <property type="term" value="C:cytoplasm"/>
    <property type="evidence" value="ECO:0007669"/>
    <property type="project" value="TreeGrafter"/>
</dbReference>
<dbReference type="Pfam" id="PF00355">
    <property type="entry name" value="Rieske"/>
    <property type="match status" value="1"/>
</dbReference>
<evidence type="ECO:0000313" key="12">
    <source>
        <dbReference type="Proteomes" id="UP000186955"/>
    </source>
</evidence>
<comment type="similarity">
    <text evidence="2">Belongs to the FAD-dependent oxidoreductase family.</text>
</comment>
<dbReference type="SUPFAM" id="SSF51905">
    <property type="entry name" value="FAD/NAD(P)-binding domain"/>
    <property type="match status" value="2"/>
</dbReference>
<dbReference type="InterPro" id="IPR023753">
    <property type="entry name" value="FAD/NAD-binding_dom"/>
</dbReference>
<evidence type="ECO:0000259" key="10">
    <source>
        <dbReference type="PROSITE" id="PS51296"/>
    </source>
</evidence>
<dbReference type="InterPro" id="IPR036188">
    <property type="entry name" value="FAD/NAD-bd_sf"/>
</dbReference>
<protein>
    <submittedName>
        <fullName evidence="11">Apoptosis-inducing factor 1</fullName>
    </submittedName>
</protein>
<evidence type="ECO:0000256" key="1">
    <source>
        <dbReference type="ARBA" id="ARBA00001974"/>
    </source>
</evidence>
<dbReference type="GO" id="GO:0051537">
    <property type="term" value="F:2 iron, 2 sulfur cluster binding"/>
    <property type="evidence" value="ECO:0007669"/>
    <property type="project" value="UniProtKB-KW"/>
</dbReference>
<evidence type="ECO:0000256" key="5">
    <source>
        <dbReference type="ARBA" id="ARBA00022723"/>
    </source>
</evidence>
<dbReference type="STRING" id="1316194.A0A1Q5ULD9"/>
<evidence type="ECO:0000313" key="11">
    <source>
        <dbReference type="EMBL" id="OKP13269.1"/>
    </source>
</evidence>
<evidence type="ECO:0000256" key="8">
    <source>
        <dbReference type="ARBA" id="ARBA00023004"/>
    </source>
</evidence>
<reference evidence="11 12" key="1">
    <citation type="submission" date="2016-10" db="EMBL/GenBank/DDBJ databases">
        <title>Genome sequence of the ascomycete fungus Penicillium subrubescens.</title>
        <authorList>
            <person name="De Vries R.P."/>
            <person name="Peng M."/>
            <person name="Dilokpimol A."/>
            <person name="Hilden K."/>
            <person name="Makela M.R."/>
            <person name="Grigoriev I."/>
            <person name="Riley R."/>
            <person name="Granchi Z."/>
        </authorList>
    </citation>
    <scope>NUCLEOTIDE SEQUENCE [LARGE SCALE GENOMIC DNA]</scope>
    <source>
        <strain evidence="11 12">CBS 132785</strain>
    </source>
</reference>
<keyword evidence="9" id="KW-0411">Iron-sulfur</keyword>
<dbReference type="CDD" id="cd03478">
    <property type="entry name" value="Rieske_AIFL_N"/>
    <property type="match status" value="1"/>
</dbReference>
<dbReference type="SUPFAM" id="SSF55424">
    <property type="entry name" value="FAD/NAD-linked reductases, dimerisation (C-terminal) domain"/>
    <property type="match status" value="1"/>
</dbReference>
<dbReference type="GO" id="GO:0046872">
    <property type="term" value="F:metal ion binding"/>
    <property type="evidence" value="ECO:0007669"/>
    <property type="project" value="UniProtKB-KW"/>
</dbReference>
<dbReference type="PANTHER" id="PTHR43557:SF2">
    <property type="entry name" value="RIESKE DOMAIN-CONTAINING PROTEIN-RELATED"/>
    <property type="match status" value="1"/>
</dbReference>
<dbReference type="Proteomes" id="UP000186955">
    <property type="component" value="Unassembled WGS sequence"/>
</dbReference>
<comment type="cofactor">
    <cofactor evidence="1">
        <name>FAD</name>
        <dbReference type="ChEBI" id="CHEBI:57692"/>
    </cofactor>
</comment>
<keyword evidence="12" id="KW-1185">Reference proteome</keyword>
<dbReference type="InterPro" id="IPR016156">
    <property type="entry name" value="FAD/NAD-linked_Rdtase_dimer_sf"/>
</dbReference>
<dbReference type="PRINTS" id="PR00368">
    <property type="entry name" value="FADPNR"/>
</dbReference>
<accession>A0A1Q5ULD9</accession>
<evidence type="ECO:0000256" key="2">
    <source>
        <dbReference type="ARBA" id="ARBA00006442"/>
    </source>
</evidence>
<comment type="caution">
    <text evidence="11">The sequence shown here is derived from an EMBL/GenBank/DDBJ whole genome shotgun (WGS) entry which is preliminary data.</text>
</comment>